<organism evidence="1">
    <name type="scientific">marine sediment metagenome</name>
    <dbReference type="NCBI Taxonomy" id="412755"/>
    <lineage>
        <taxon>unclassified sequences</taxon>
        <taxon>metagenomes</taxon>
        <taxon>ecological metagenomes</taxon>
    </lineage>
</organism>
<name>X1BIG4_9ZZZZ</name>
<accession>X1BIG4</accession>
<reference evidence="1" key="1">
    <citation type="journal article" date="2014" name="Front. Microbiol.">
        <title>High frequency of phylogenetically diverse reductive dehalogenase-homologous genes in deep subseafloor sedimentary metagenomes.</title>
        <authorList>
            <person name="Kawai M."/>
            <person name="Futagami T."/>
            <person name="Toyoda A."/>
            <person name="Takaki Y."/>
            <person name="Nishi S."/>
            <person name="Hori S."/>
            <person name="Arai W."/>
            <person name="Tsubouchi T."/>
            <person name="Morono Y."/>
            <person name="Uchiyama I."/>
            <person name="Ito T."/>
            <person name="Fujiyama A."/>
            <person name="Inagaki F."/>
            <person name="Takami H."/>
        </authorList>
    </citation>
    <scope>NUCLEOTIDE SEQUENCE</scope>
    <source>
        <strain evidence="1">Expedition CK06-06</strain>
    </source>
</reference>
<gene>
    <name evidence="1" type="ORF">S01H4_38975</name>
</gene>
<proteinExistence type="predicted"/>
<sequence>MARELTQNRWNWSQKDQKWIFIECDDNGTLLYHYQINPPKEFTELTMKIKILNDKLIMCKDPKENSDIFNEMMKVSKRMQSMGKSC</sequence>
<comment type="caution">
    <text evidence="1">The sequence shown here is derived from an EMBL/GenBank/DDBJ whole genome shotgun (WGS) entry which is preliminary data.</text>
</comment>
<dbReference type="EMBL" id="BART01021064">
    <property type="protein sequence ID" value="GAG95704.1"/>
    <property type="molecule type" value="Genomic_DNA"/>
</dbReference>
<protein>
    <submittedName>
        <fullName evidence="1">Uncharacterized protein</fullName>
    </submittedName>
</protein>
<dbReference type="AlphaFoldDB" id="X1BIG4"/>
<evidence type="ECO:0000313" key="1">
    <source>
        <dbReference type="EMBL" id="GAG95704.1"/>
    </source>
</evidence>